<evidence type="ECO:0000313" key="11">
    <source>
        <dbReference type="Proteomes" id="UP001589610"/>
    </source>
</evidence>
<sequence>MGDMMPQRRTGIEASGDRSVAAEQIRGVVTTGDCSPVDNRVIQLESGTLRAPAEVHLAAALTNLPDGPAAVFVGRESVLARLGRELSRDRARVVIGQVIHGLGGVGKTELARQYATVGRDCYRLRWWITAESAEQVQAGLTALAERLHPPTALVLTGEQAADWARGWLQAHEGWLLVLDNVEDPAQVRDLLGQLHTGHILVTTRRLARWPVGVQPIPLEVLDEHAAVELIARVGERDRPEDRPAIKEIAAELGHLPLALEQAGAYIRESRISPDSYLSLLAAHPAHMYAASPEEGDAERTIARLWRAHLEAVGRRNPYAVQLLRVLACYAPNDIPRDILDAGGDRPMVLDALRLLHSYSLITLTEDTVAVHRLVQAVVAAEDETGAAPEEDSAPDLALTWLTDVWVASAELPPAERRMRRRSLSPHAEILIRRHRISTESQQENVQVFREAADHEREEGNYHRTHVFASYVLAICRAALGEEHPATLIGRSNLTLVLGQLGRWAEAEAEHRAVLEVQRRVLDEEHPDTLINRGNLALVLGWLGRWAEAQVEHRAVLETRRQVLGEEHPDTLTSRNNLALVLGQLGRLAEAEAEHRAVLEVQRRVLGEEHPDTLSSRNNLMFVLGKLGRWGEAEAEHRAVLEVQRRVLGEEHPDTLSSRNNLAFVLGRLGRLTEAEAEHRAVLEVQRRVLGEEHPDTLSSRNNLAFVLGRLGRLTEAEAEYRAVLETRRQVLGEEHPDTLTSRGNLALVLGRLGRWAEVEVEHRAVLETRRRVLGEEHPDTLTGRNNLAGVLWELGRWGEAEVEHRAVLEARRRVLGEEHPDTLSSRNNLTFVLGRLAEAEALE</sequence>
<dbReference type="InterPro" id="IPR011990">
    <property type="entry name" value="TPR-like_helical_dom_sf"/>
</dbReference>
<keyword evidence="3" id="KW-0963">Cytoplasm</keyword>
<dbReference type="PRINTS" id="PR00381">
    <property type="entry name" value="KINESINLIGHT"/>
</dbReference>
<accession>A0ABV5TK83</accession>
<dbReference type="NCBIfam" id="NF040586">
    <property type="entry name" value="FxSxx_TPR"/>
    <property type="match status" value="1"/>
</dbReference>
<proteinExistence type="inferred from homology"/>
<dbReference type="EMBL" id="JBHMBS010000012">
    <property type="protein sequence ID" value="MFB9678691.1"/>
    <property type="molecule type" value="Genomic_DNA"/>
</dbReference>
<evidence type="ECO:0000256" key="8">
    <source>
        <dbReference type="ARBA" id="ARBA00023175"/>
    </source>
</evidence>
<keyword evidence="4" id="KW-0493">Microtubule</keyword>
<evidence type="ECO:0000256" key="7">
    <source>
        <dbReference type="ARBA" id="ARBA00023054"/>
    </source>
</evidence>
<dbReference type="InterPro" id="IPR019734">
    <property type="entry name" value="TPR_rpt"/>
</dbReference>
<evidence type="ECO:0000256" key="5">
    <source>
        <dbReference type="ARBA" id="ARBA00022737"/>
    </source>
</evidence>
<comment type="caution">
    <text evidence="10">The sequence shown here is derived from an EMBL/GenBank/DDBJ whole genome shotgun (WGS) entry which is preliminary data.</text>
</comment>
<dbReference type="InterPro" id="IPR002151">
    <property type="entry name" value="Kinesin_light"/>
</dbReference>
<dbReference type="PANTHER" id="PTHR45783">
    <property type="entry name" value="KINESIN LIGHT CHAIN"/>
    <property type="match status" value="1"/>
</dbReference>
<dbReference type="SUPFAM" id="SSF52540">
    <property type="entry name" value="P-loop containing nucleoside triphosphate hydrolases"/>
    <property type="match status" value="1"/>
</dbReference>
<name>A0ABV5TK83_9ACTN</name>
<dbReference type="Gene3D" id="1.25.40.10">
    <property type="entry name" value="Tetratricopeptide repeat domain"/>
    <property type="match status" value="2"/>
</dbReference>
<evidence type="ECO:0000256" key="1">
    <source>
        <dbReference type="ARBA" id="ARBA00004245"/>
    </source>
</evidence>
<keyword evidence="6" id="KW-0802">TPR repeat</keyword>
<dbReference type="RefSeq" id="WP_344742836.1">
    <property type="nucleotide sequence ID" value="NZ_BAAAWW010000009.1"/>
</dbReference>
<evidence type="ECO:0000256" key="3">
    <source>
        <dbReference type="ARBA" id="ARBA00022490"/>
    </source>
</evidence>
<evidence type="ECO:0000256" key="9">
    <source>
        <dbReference type="ARBA" id="ARBA00023212"/>
    </source>
</evidence>
<keyword evidence="5" id="KW-0677">Repeat</keyword>
<comment type="subcellular location">
    <subcellularLocation>
        <location evidence="1">Cytoplasm</location>
        <location evidence="1">Cytoskeleton</location>
    </subcellularLocation>
</comment>
<dbReference type="Proteomes" id="UP001589610">
    <property type="component" value="Unassembled WGS sequence"/>
</dbReference>
<dbReference type="SUPFAM" id="SSF48452">
    <property type="entry name" value="TPR-like"/>
    <property type="match status" value="3"/>
</dbReference>
<evidence type="ECO:0000313" key="10">
    <source>
        <dbReference type="EMBL" id="MFB9678691.1"/>
    </source>
</evidence>
<keyword evidence="9" id="KW-0206">Cytoskeleton</keyword>
<protein>
    <submittedName>
        <fullName evidence="10">FxSxx-COOH system tetratricopeptide repeat protein</fullName>
    </submittedName>
</protein>
<keyword evidence="11" id="KW-1185">Reference proteome</keyword>
<evidence type="ECO:0000256" key="2">
    <source>
        <dbReference type="ARBA" id="ARBA00009622"/>
    </source>
</evidence>
<reference evidence="10 11" key="1">
    <citation type="submission" date="2024-09" db="EMBL/GenBank/DDBJ databases">
        <authorList>
            <person name="Sun Q."/>
            <person name="Mori K."/>
        </authorList>
    </citation>
    <scope>NUCLEOTIDE SEQUENCE [LARGE SCALE GENOMIC DNA]</scope>
    <source>
        <strain evidence="10 11">JCM 3028</strain>
    </source>
</reference>
<keyword evidence="8" id="KW-0505">Motor protein</keyword>
<dbReference type="SMART" id="SM00028">
    <property type="entry name" value="TPR"/>
    <property type="match status" value="6"/>
</dbReference>
<dbReference type="Pfam" id="PF13424">
    <property type="entry name" value="TPR_12"/>
    <property type="match status" value="2"/>
</dbReference>
<dbReference type="Gene3D" id="3.40.50.300">
    <property type="entry name" value="P-loop containing nucleotide triphosphate hydrolases"/>
    <property type="match status" value="1"/>
</dbReference>
<dbReference type="InterPro" id="IPR027417">
    <property type="entry name" value="P-loop_NTPase"/>
</dbReference>
<keyword evidence="7" id="KW-0175">Coiled coil</keyword>
<organism evidence="10 11">
    <name type="scientific">Streptosporangium vulgare</name>
    <dbReference type="NCBI Taxonomy" id="46190"/>
    <lineage>
        <taxon>Bacteria</taxon>
        <taxon>Bacillati</taxon>
        <taxon>Actinomycetota</taxon>
        <taxon>Actinomycetes</taxon>
        <taxon>Streptosporangiales</taxon>
        <taxon>Streptosporangiaceae</taxon>
        <taxon>Streptosporangium</taxon>
    </lineage>
</organism>
<dbReference type="PANTHER" id="PTHR45783:SF3">
    <property type="entry name" value="KINESIN LIGHT CHAIN"/>
    <property type="match status" value="1"/>
</dbReference>
<dbReference type="Pfam" id="PF13374">
    <property type="entry name" value="TPR_10"/>
    <property type="match status" value="4"/>
</dbReference>
<evidence type="ECO:0000256" key="4">
    <source>
        <dbReference type="ARBA" id="ARBA00022701"/>
    </source>
</evidence>
<comment type="similarity">
    <text evidence="2">Belongs to the kinesin light chain family.</text>
</comment>
<evidence type="ECO:0000256" key="6">
    <source>
        <dbReference type="ARBA" id="ARBA00022803"/>
    </source>
</evidence>
<gene>
    <name evidence="10" type="primary">fxsT</name>
    <name evidence="10" type="ORF">ACFFRH_24700</name>
</gene>